<accession>A0A0E4H395</accession>
<dbReference type="EMBL" id="CTEN01000001">
    <property type="protein sequence ID" value="CQR23872.1"/>
    <property type="molecule type" value="Genomic_DNA"/>
</dbReference>
<sequence>MRRYNIVYLLTLVLLPILQQLFDKGIYPWEW</sequence>
<reference evidence="2" key="1">
    <citation type="submission" date="2015-03" db="EMBL/GenBank/DDBJ databases">
        <authorList>
            <person name="Urmite Genomes"/>
        </authorList>
    </citation>
    <scope>NUCLEOTIDE SEQUENCE [LARGE SCALE GENOMIC DNA]</scope>
    <source>
        <strain evidence="2">FF10</strain>
    </source>
</reference>
<dbReference type="STRING" id="1608583.BN1356_00241"/>
<proteinExistence type="predicted"/>
<organism evidence="1 2">
    <name type="scientific">Streptococcus varani</name>
    <dbReference type="NCBI Taxonomy" id="1608583"/>
    <lineage>
        <taxon>Bacteria</taxon>
        <taxon>Bacillati</taxon>
        <taxon>Bacillota</taxon>
        <taxon>Bacilli</taxon>
        <taxon>Lactobacillales</taxon>
        <taxon>Streptococcaceae</taxon>
        <taxon>Streptococcus</taxon>
    </lineage>
</organism>
<evidence type="ECO:0000313" key="1">
    <source>
        <dbReference type="EMBL" id="CQR23872.1"/>
    </source>
</evidence>
<name>A0A0E4H395_9STRE</name>
<gene>
    <name evidence="1" type="ORF">BN1356_00241</name>
</gene>
<evidence type="ECO:0000313" key="2">
    <source>
        <dbReference type="Proteomes" id="UP000198604"/>
    </source>
</evidence>
<dbReference type="Proteomes" id="UP000198604">
    <property type="component" value="Unassembled WGS sequence"/>
</dbReference>
<dbReference type="AlphaFoldDB" id="A0A0E4H395"/>
<protein>
    <submittedName>
        <fullName evidence="1">Uncharacterized protein</fullName>
    </submittedName>
</protein>
<keyword evidence="2" id="KW-1185">Reference proteome</keyword>